<dbReference type="AlphaFoldDB" id="X1GMT8"/>
<accession>X1GMT8</accession>
<proteinExistence type="predicted"/>
<reference evidence="1" key="1">
    <citation type="journal article" date="2014" name="Front. Microbiol.">
        <title>High frequency of phylogenetically diverse reductive dehalogenase-homologous genes in deep subseafloor sedimentary metagenomes.</title>
        <authorList>
            <person name="Kawai M."/>
            <person name="Futagami T."/>
            <person name="Toyoda A."/>
            <person name="Takaki Y."/>
            <person name="Nishi S."/>
            <person name="Hori S."/>
            <person name="Arai W."/>
            <person name="Tsubouchi T."/>
            <person name="Morono Y."/>
            <person name="Uchiyama I."/>
            <person name="Ito T."/>
            <person name="Fujiyama A."/>
            <person name="Inagaki F."/>
            <person name="Takami H."/>
        </authorList>
    </citation>
    <scope>NUCLEOTIDE SEQUENCE</scope>
    <source>
        <strain evidence="1">Expedition CK06-06</strain>
    </source>
</reference>
<protein>
    <submittedName>
        <fullName evidence="1">Uncharacterized protein</fullName>
    </submittedName>
</protein>
<sequence length="49" mass="5612">SKLLKLDNFELGVAVGRVKPEYVRSGFGWIFSTIKPDMKDPNSSFFHPR</sequence>
<name>X1GMT8_9ZZZZ</name>
<organism evidence="1">
    <name type="scientific">marine sediment metagenome</name>
    <dbReference type="NCBI Taxonomy" id="412755"/>
    <lineage>
        <taxon>unclassified sequences</taxon>
        <taxon>metagenomes</taxon>
        <taxon>ecological metagenomes</taxon>
    </lineage>
</organism>
<feature type="non-terminal residue" evidence="1">
    <location>
        <position position="1"/>
    </location>
</feature>
<gene>
    <name evidence="1" type="ORF">S03H2_24000</name>
</gene>
<evidence type="ECO:0000313" key="1">
    <source>
        <dbReference type="EMBL" id="GAH34323.1"/>
    </source>
</evidence>
<comment type="caution">
    <text evidence="1">The sequence shown here is derived from an EMBL/GenBank/DDBJ whole genome shotgun (WGS) entry which is preliminary data.</text>
</comment>
<dbReference type="EMBL" id="BARU01013225">
    <property type="protein sequence ID" value="GAH34323.1"/>
    <property type="molecule type" value="Genomic_DNA"/>
</dbReference>